<feature type="coiled-coil region" evidence="1">
    <location>
        <begin position="232"/>
        <end position="273"/>
    </location>
</feature>
<comment type="caution">
    <text evidence="3">The sequence shown here is derived from an EMBL/GenBank/DDBJ whole genome shotgun (WGS) entry which is preliminary data.</text>
</comment>
<dbReference type="Proteomes" id="UP000623129">
    <property type="component" value="Unassembled WGS sequence"/>
</dbReference>
<evidence type="ECO:0000313" key="3">
    <source>
        <dbReference type="EMBL" id="KAF3325698.1"/>
    </source>
</evidence>
<keyword evidence="1" id="KW-0175">Coiled coil</keyword>
<sequence length="771" mass="88168">MVVETRDHIMWSYSFVGTFRTGLCVQVNVIRINPSIIYEQNSKETEPIDSNRELPMAGCNVAMVSISLLLLISSVSSVPVELIEPSDHGLANQRAPLAESPAMLTFFKGTQSNVELPEAIDSAAIARASHVTPETREESVSGGGSGRGQGKGNSAVVAGVVAGSRKMDSLMDEPLSQSNFDSESSVLENSSDTRFQFLIDDLDSTFDEFNSGLIISRMVADSIFKGAVTAISDEYDEKLASKEKEIKDLSEELQNNKMEVNNLTQKMQNDKQVQSSFAGLEFQEVELQKKWCDELTVIKDQLGDILEFLPLSELGAHIANTGTNLKVTVPNSEDRIEEIFSRLLNLDKMKREDLMSYFKEEIKKMKREHDLLLQQKTENVFVLKRELLKEKGSSNPLQSESLRKKISKLVTKLEGILSEKESSATRLSENHNNLSLINEQEKKISALEEENQRLRNMVAEKEKQWKANTLFHLNFEEDLLIESEIREEVKKTVFKTMLDEFGSKMQGDISRFESKKDKELCIEKEEKEKLKQMVDSLCKHAQEKDKFTLEVQQKFMLLSSKFNSFKEQFNNMEEKVKEQDLHFSNSNRNLDALSSKVEQILVRVHENEEDFKRLKHDLKNISGNFEKEKQKEVMETVMVSVEKMLEMVEWRLINNVDCCASRILFMKSQFDQLVRGAKFLKQEKEWYKKASETKNDNLRMAEKEVDLLGDEVDASTYLLEKVFGVLNHYSYVFQHYPGVIEVLKLIDNYMKGEPIKILRPQAQSNGLLTPK</sequence>
<evidence type="ECO:0000256" key="2">
    <source>
        <dbReference type="SAM" id="MobiDB-lite"/>
    </source>
</evidence>
<evidence type="ECO:0000256" key="1">
    <source>
        <dbReference type="SAM" id="Coils"/>
    </source>
</evidence>
<keyword evidence="4" id="KW-1185">Reference proteome</keyword>
<dbReference type="EMBL" id="SWLB01000019">
    <property type="protein sequence ID" value="KAF3325698.1"/>
    <property type="molecule type" value="Genomic_DNA"/>
</dbReference>
<protein>
    <submittedName>
        <fullName evidence="3">WPP domain-associated protein-like isoform X3</fullName>
    </submittedName>
</protein>
<accession>A0A833QMC6</accession>
<evidence type="ECO:0000313" key="4">
    <source>
        <dbReference type="Proteomes" id="UP000623129"/>
    </source>
</evidence>
<dbReference type="PANTHER" id="PTHR33883">
    <property type="entry name" value="WPP DOMAIN-ASSOCIATED PROTEIN"/>
    <property type="match status" value="1"/>
</dbReference>
<name>A0A833QMC6_9POAL</name>
<organism evidence="3 4">
    <name type="scientific">Carex littledalei</name>
    <dbReference type="NCBI Taxonomy" id="544730"/>
    <lineage>
        <taxon>Eukaryota</taxon>
        <taxon>Viridiplantae</taxon>
        <taxon>Streptophyta</taxon>
        <taxon>Embryophyta</taxon>
        <taxon>Tracheophyta</taxon>
        <taxon>Spermatophyta</taxon>
        <taxon>Magnoliopsida</taxon>
        <taxon>Liliopsida</taxon>
        <taxon>Poales</taxon>
        <taxon>Cyperaceae</taxon>
        <taxon>Cyperoideae</taxon>
        <taxon>Cariceae</taxon>
        <taxon>Carex</taxon>
        <taxon>Carex subgen. Euthyceras</taxon>
    </lineage>
</organism>
<feature type="compositionally biased region" description="Gly residues" evidence="2">
    <location>
        <begin position="141"/>
        <end position="151"/>
    </location>
</feature>
<dbReference type="OrthoDB" id="619142at2759"/>
<dbReference type="AlphaFoldDB" id="A0A833QMC6"/>
<gene>
    <name evidence="3" type="ORF">FCM35_KLT08778</name>
</gene>
<dbReference type="PANTHER" id="PTHR33883:SF10">
    <property type="entry name" value="WPP DOMAIN-ASSOCIATED PROTEIN"/>
    <property type="match status" value="1"/>
</dbReference>
<proteinExistence type="predicted"/>
<dbReference type="InterPro" id="IPR037490">
    <property type="entry name" value="WAP"/>
</dbReference>
<feature type="coiled-coil region" evidence="1">
    <location>
        <begin position="430"/>
        <end position="464"/>
    </location>
</feature>
<feature type="region of interest" description="Disordered" evidence="2">
    <location>
        <begin position="128"/>
        <end position="153"/>
    </location>
</feature>
<reference evidence="3" key="1">
    <citation type="submission" date="2020-01" db="EMBL/GenBank/DDBJ databases">
        <title>Genome sequence of Kobresia littledalei, the first chromosome-level genome in the family Cyperaceae.</title>
        <authorList>
            <person name="Qu G."/>
        </authorList>
    </citation>
    <scope>NUCLEOTIDE SEQUENCE</scope>
    <source>
        <strain evidence="3">C.B.Clarke</strain>
        <tissue evidence="3">Leaf</tissue>
    </source>
</reference>